<feature type="region of interest" description="Disordered" evidence="20">
    <location>
        <begin position="845"/>
        <end position="869"/>
    </location>
</feature>
<evidence type="ECO:0000259" key="22">
    <source>
        <dbReference type="Pfam" id="PF00520"/>
    </source>
</evidence>
<feature type="domain" description="Ion transport" evidence="22">
    <location>
        <begin position="473"/>
        <end position="727"/>
    </location>
</feature>
<keyword evidence="12" id="KW-0112">Calmodulin-binding</keyword>
<evidence type="ECO:0000256" key="13">
    <source>
        <dbReference type="ARBA" id="ARBA00022989"/>
    </source>
</evidence>
<keyword evidence="17" id="KW-0407">Ion channel</keyword>
<feature type="transmembrane region" description="Helical" evidence="21">
    <location>
        <begin position="691"/>
        <end position="715"/>
    </location>
</feature>
<dbReference type="GO" id="GO:0098703">
    <property type="term" value="P:calcium ion import across plasma membrane"/>
    <property type="evidence" value="ECO:0007669"/>
    <property type="project" value="TreeGrafter"/>
</dbReference>
<dbReference type="GeneTree" id="ENSGT00940000158615"/>
<dbReference type="GO" id="GO:0071476">
    <property type="term" value="P:cellular hypotonic response"/>
    <property type="evidence" value="ECO:0007669"/>
    <property type="project" value="Ensembl"/>
</dbReference>
<evidence type="ECO:0000256" key="3">
    <source>
        <dbReference type="ARBA" id="ARBA00022475"/>
    </source>
</evidence>
<dbReference type="NCBIfam" id="TIGR00870">
    <property type="entry name" value="trp"/>
    <property type="match status" value="1"/>
</dbReference>
<dbReference type="PANTHER" id="PTHR10582:SF4">
    <property type="entry name" value="TRANSIENT RECEPTOR POTENTIAL CATION CHANNEL SUBFAMILY V MEMBER 4"/>
    <property type="match status" value="1"/>
</dbReference>
<keyword evidence="9" id="KW-0547">Nucleotide-binding</keyword>
<comment type="catalytic activity">
    <reaction evidence="18">
        <text>Ca(2+)(in) = Ca(2+)(out)</text>
        <dbReference type="Rhea" id="RHEA:29671"/>
        <dbReference type="ChEBI" id="CHEBI:29108"/>
    </reaction>
</comment>
<dbReference type="InterPro" id="IPR008348">
    <property type="entry name" value="TrpV4"/>
</dbReference>
<evidence type="ECO:0000256" key="8">
    <source>
        <dbReference type="ARBA" id="ARBA00022737"/>
    </source>
</evidence>
<evidence type="ECO:0000256" key="5">
    <source>
        <dbReference type="ARBA" id="ARBA00022673"/>
    </source>
</evidence>
<feature type="transmembrane region" description="Helical" evidence="21">
    <location>
        <begin position="548"/>
        <end position="566"/>
    </location>
</feature>
<dbReference type="CDD" id="cd22195">
    <property type="entry name" value="TRPV4"/>
    <property type="match status" value="1"/>
</dbReference>
<dbReference type="GO" id="GO:0043117">
    <property type="term" value="P:positive regulation of vascular permeability"/>
    <property type="evidence" value="ECO:0007669"/>
    <property type="project" value="Ensembl"/>
</dbReference>
<dbReference type="PROSITE" id="PS50297">
    <property type="entry name" value="ANK_REP_REGION"/>
    <property type="match status" value="1"/>
</dbReference>
<dbReference type="SUPFAM" id="SSF48403">
    <property type="entry name" value="Ankyrin repeat"/>
    <property type="match status" value="1"/>
</dbReference>
<dbReference type="PRINTS" id="PR01768">
    <property type="entry name" value="TRPVRECEPTOR"/>
</dbReference>
<dbReference type="PROSITE" id="PS50088">
    <property type="entry name" value="ANK_REPEAT"/>
    <property type="match status" value="1"/>
</dbReference>
<gene>
    <name evidence="23" type="primary">TRPV4</name>
</gene>
<dbReference type="Proteomes" id="UP000694414">
    <property type="component" value="Unplaced"/>
</dbReference>
<evidence type="ECO:0000256" key="20">
    <source>
        <dbReference type="SAM" id="MobiDB-lite"/>
    </source>
</evidence>
<organism evidence="23 24">
    <name type="scientific">Prolemur simus</name>
    <name type="common">Greater bamboo lemur</name>
    <name type="synonym">Hapalemur simus</name>
    <dbReference type="NCBI Taxonomy" id="1328070"/>
    <lineage>
        <taxon>Eukaryota</taxon>
        <taxon>Metazoa</taxon>
        <taxon>Chordata</taxon>
        <taxon>Craniata</taxon>
        <taxon>Vertebrata</taxon>
        <taxon>Euteleostomi</taxon>
        <taxon>Mammalia</taxon>
        <taxon>Eutheria</taxon>
        <taxon>Euarchontoglires</taxon>
        <taxon>Primates</taxon>
        <taxon>Strepsirrhini</taxon>
        <taxon>Lemuriformes</taxon>
        <taxon>Lemuridae</taxon>
        <taxon>Prolemur</taxon>
    </lineage>
</organism>
<dbReference type="FunFam" id="1.10.287.70:FF:000074">
    <property type="entry name" value="Transient receptor potential cation channel subfamily V member 1"/>
    <property type="match status" value="1"/>
</dbReference>
<evidence type="ECO:0000256" key="18">
    <source>
        <dbReference type="ARBA" id="ARBA00036634"/>
    </source>
</evidence>
<dbReference type="GO" id="GO:0006874">
    <property type="term" value="P:intracellular calcium ion homeostasis"/>
    <property type="evidence" value="ECO:0007669"/>
    <property type="project" value="Ensembl"/>
</dbReference>
<reference evidence="23" key="1">
    <citation type="submission" date="2025-08" db="UniProtKB">
        <authorList>
            <consortium name="Ensembl"/>
        </authorList>
    </citation>
    <scope>IDENTIFICATION</scope>
</reference>
<evidence type="ECO:0000313" key="23">
    <source>
        <dbReference type="Ensembl" id="ENSPSMP00000007594.1"/>
    </source>
</evidence>
<evidence type="ECO:0000256" key="6">
    <source>
        <dbReference type="ARBA" id="ARBA00022692"/>
    </source>
</evidence>
<keyword evidence="16 21" id="KW-0472">Membrane</keyword>
<dbReference type="GO" id="GO:0007231">
    <property type="term" value="P:osmosensory signaling pathway"/>
    <property type="evidence" value="ECO:0007669"/>
    <property type="project" value="TreeGrafter"/>
</dbReference>
<keyword evidence="3" id="KW-1003">Cell membrane</keyword>
<reference evidence="23" key="2">
    <citation type="submission" date="2025-09" db="UniProtKB">
        <authorList>
            <consortium name="Ensembl"/>
        </authorList>
    </citation>
    <scope>IDENTIFICATION</scope>
</reference>
<feature type="transmembrane region" description="Helical" evidence="21">
    <location>
        <begin position="612"/>
        <end position="634"/>
    </location>
</feature>
<sequence length="869" mass="97717">MADPSEGPHAGPGGVAEPAGDESSAGGEAFPLSSLANLFEGEDGSPSPPADAGRPTGPGDGRPNLRMKFQGAFRKGVPNPIDLLESTLYESSVVPGPKKAPMDSLFDYGTYRHHPSDNKRWRRKVIEKQPQSPKAPAPQPPPILKVFNRPILFDIVSRGSTADLDGLLPFLLTHKKRLTDEEFREPSTGKTCLPKALLNLSNGRNDTIPVLLDIAERTGNMREFINSPFRDIYYRGQTALHIAIERRCKHYVELLVAQGADVHAQARGRFFQPKDEGGYFYFGELPLSLAACTNQPHIVNYLTENPHKKADMRRQDSRGNTVLHALVAIADNTRENTKFVTKMYDLLLLKCARLFPDSNLEAVLNNDGLSPLMMAAKTGKIGVFQHIIRREVTDEDTRHLSRKFKDWAYGPVYSSLYDLSSLDTCGEEASVLEILVYNSKIENRHEMLAVEPINELLRDKWRKFGAVSFYINVVSYLCAMVIFTLTAYYQPLEGTPPYPYRTTVDYLRLAGEIITLLTGVLFFFTNIKDLFMKKCPGVNSLFIDGSFQLLYFIYSVLVIVSAALYLAGVEAYLAVMVFALVLGWMNALYFTRGLKLTGTYSIMIQKILFKDLFRFLLVYLLFMIGYASALVSLLNPCANMKVCNEDQTNCTVPTYPSCRDSETFSTFLLDLFKLTIGIGDLEMLSSTKYPVVFIVLLVTYIILTFVLLLNMLIALMGETVGQVSKESKHIWKLQWATTILDIERSFPVFLRKAFRSGEMVTVGKSSDGTPDRRWCFRVDEVNWSHWNQNLGIINEDPGKSETYQYYGFSHTVGRLRRDRWSSVVPRVVELNKNSSPDEVVVPLDNVGSPSCDGHQQSYPPKWRTDDAPL</sequence>
<dbReference type="SMART" id="SM00248">
    <property type="entry name" value="ANK"/>
    <property type="match status" value="3"/>
</dbReference>
<evidence type="ECO:0000256" key="10">
    <source>
        <dbReference type="ARBA" id="ARBA00022837"/>
    </source>
</evidence>
<dbReference type="GO" id="GO:0007204">
    <property type="term" value="P:positive regulation of cytosolic calcium ion concentration"/>
    <property type="evidence" value="ECO:0007669"/>
    <property type="project" value="Ensembl"/>
</dbReference>
<dbReference type="PANTHER" id="PTHR10582">
    <property type="entry name" value="TRANSIENT RECEPTOR POTENTIAL ION CHANNEL PROTEIN"/>
    <property type="match status" value="1"/>
</dbReference>
<feature type="transmembrane region" description="Helical" evidence="21">
    <location>
        <begin position="467"/>
        <end position="489"/>
    </location>
</feature>
<evidence type="ECO:0000256" key="17">
    <source>
        <dbReference type="ARBA" id="ARBA00023303"/>
    </source>
</evidence>
<keyword evidence="4" id="KW-0109">Calcium transport</keyword>
<dbReference type="GO" id="GO:0019901">
    <property type="term" value="F:protein kinase binding"/>
    <property type="evidence" value="ECO:0007669"/>
    <property type="project" value="Ensembl"/>
</dbReference>
<dbReference type="InterPro" id="IPR036770">
    <property type="entry name" value="Ankyrin_rpt-contain_sf"/>
</dbReference>
<evidence type="ECO:0000256" key="21">
    <source>
        <dbReference type="SAM" id="Phobius"/>
    </source>
</evidence>
<dbReference type="GO" id="GO:0005929">
    <property type="term" value="C:cilium"/>
    <property type="evidence" value="ECO:0007669"/>
    <property type="project" value="TreeGrafter"/>
</dbReference>
<evidence type="ECO:0000256" key="16">
    <source>
        <dbReference type="ARBA" id="ARBA00023136"/>
    </source>
</evidence>
<keyword evidence="10" id="KW-0106">Calcium</keyword>
<dbReference type="GO" id="GO:0046872">
    <property type="term" value="F:metal ion binding"/>
    <property type="evidence" value="ECO:0007669"/>
    <property type="project" value="UniProtKB-KW"/>
</dbReference>
<evidence type="ECO:0000256" key="7">
    <source>
        <dbReference type="ARBA" id="ARBA00022723"/>
    </source>
</evidence>
<keyword evidence="15" id="KW-0406">Ion transport</keyword>
<dbReference type="GO" id="GO:0005524">
    <property type="term" value="F:ATP binding"/>
    <property type="evidence" value="ECO:0007669"/>
    <property type="project" value="UniProtKB-KW"/>
</dbReference>
<dbReference type="Gene3D" id="1.10.287.70">
    <property type="match status" value="1"/>
</dbReference>
<dbReference type="GO" id="GO:0005516">
    <property type="term" value="F:calmodulin binding"/>
    <property type="evidence" value="ECO:0007669"/>
    <property type="project" value="UniProtKB-KW"/>
</dbReference>
<feature type="repeat" description="ANK" evidence="19">
    <location>
        <begin position="235"/>
        <end position="267"/>
    </location>
</feature>
<dbReference type="GO" id="GO:0042802">
    <property type="term" value="F:identical protein binding"/>
    <property type="evidence" value="ECO:0007669"/>
    <property type="project" value="Ensembl"/>
</dbReference>
<dbReference type="FunFam" id="1.25.40.20:FF:000018">
    <property type="entry name" value="Transient receptor potential cation channel subfamily V member 1"/>
    <property type="match status" value="1"/>
</dbReference>
<dbReference type="Ensembl" id="ENSPSMT00000008940.1">
    <property type="protein sequence ID" value="ENSPSMP00000007594.1"/>
    <property type="gene ID" value="ENSPSMG00000005525.1"/>
</dbReference>
<keyword evidence="2" id="KW-0813">Transport</keyword>
<dbReference type="PRINTS" id="PR01769">
    <property type="entry name" value="VRL2RECEPTOR"/>
</dbReference>
<dbReference type="InterPro" id="IPR024862">
    <property type="entry name" value="TRPV"/>
</dbReference>
<keyword evidence="13 21" id="KW-1133">Transmembrane helix</keyword>
<dbReference type="InterPro" id="IPR008347">
    <property type="entry name" value="TrpV1-4"/>
</dbReference>
<dbReference type="GO" id="GO:0097497">
    <property type="term" value="P:blood vessel endothelial cell delamination"/>
    <property type="evidence" value="ECO:0007669"/>
    <property type="project" value="Ensembl"/>
</dbReference>
<keyword evidence="6 21" id="KW-0812">Transmembrane</keyword>
<feature type="transmembrane region" description="Helical" evidence="21">
    <location>
        <begin position="509"/>
        <end position="527"/>
    </location>
</feature>
<evidence type="ECO:0000313" key="24">
    <source>
        <dbReference type="Proteomes" id="UP000694414"/>
    </source>
</evidence>
<evidence type="ECO:0000256" key="1">
    <source>
        <dbReference type="ARBA" id="ARBA00004651"/>
    </source>
</evidence>
<dbReference type="InterPro" id="IPR005821">
    <property type="entry name" value="Ion_trans_dom"/>
</dbReference>
<evidence type="ECO:0000256" key="4">
    <source>
        <dbReference type="ARBA" id="ARBA00022568"/>
    </source>
</evidence>
<evidence type="ECO:0000256" key="19">
    <source>
        <dbReference type="PROSITE-ProRule" id="PRU00023"/>
    </source>
</evidence>
<dbReference type="GO" id="GO:0007015">
    <property type="term" value="P:actin filament organization"/>
    <property type="evidence" value="ECO:0007669"/>
    <property type="project" value="TreeGrafter"/>
</dbReference>
<keyword evidence="8" id="KW-0677">Repeat</keyword>
<dbReference type="Pfam" id="PF00023">
    <property type="entry name" value="Ank"/>
    <property type="match status" value="1"/>
</dbReference>
<keyword evidence="11" id="KW-0067">ATP-binding</keyword>
<evidence type="ECO:0000256" key="9">
    <source>
        <dbReference type="ARBA" id="ARBA00022741"/>
    </source>
</evidence>
<feature type="region of interest" description="Disordered" evidence="20">
    <location>
        <begin position="1"/>
        <end position="66"/>
    </location>
</feature>
<dbReference type="Pfam" id="PF00520">
    <property type="entry name" value="Ion_trans"/>
    <property type="match status" value="1"/>
</dbReference>
<keyword evidence="7" id="KW-0479">Metal-binding</keyword>
<dbReference type="InterPro" id="IPR002110">
    <property type="entry name" value="Ankyrin_rpt"/>
</dbReference>
<dbReference type="GO" id="GO:0050891">
    <property type="term" value="P:multicellular organismal-level water homeostasis"/>
    <property type="evidence" value="ECO:0007669"/>
    <property type="project" value="Ensembl"/>
</dbReference>
<feature type="transmembrane region" description="Helical" evidence="21">
    <location>
        <begin position="572"/>
        <end position="591"/>
    </location>
</feature>
<name>A0A8C8YW61_PROSS</name>
<evidence type="ECO:0000256" key="15">
    <source>
        <dbReference type="ARBA" id="ARBA00023065"/>
    </source>
</evidence>
<keyword evidence="14 19" id="KW-0040">ANK repeat</keyword>
<evidence type="ECO:0000256" key="2">
    <source>
        <dbReference type="ARBA" id="ARBA00022448"/>
    </source>
</evidence>
<accession>A0A8C8YW61</accession>
<proteinExistence type="predicted"/>
<evidence type="ECO:0000256" key="11">
    <source>
        <dbReference type="ARBA" id="ARBA00022840"/>
    </source>
</evidence>
<evidence type="ECO:0000256" key="12">
    <source>
        <dbReference type="ARBA" id="ARBA00022860"/>
    </source>
</evidence>
<protein>
    <submittedName>
        <fullName evidence="23">Transient receptor potential cation channel subfamily V member 4</fullName>
    </submittedName>
</protein>
<dbReference type="GO" id="GO:0015275">
    <property type="term" value="F:stretch-activated, monoatomic cation-selective, calcium channel activity"/>
    <property type="evidence" value="ECO:0007669"/>
    <property type="project" value="Ensembl"/>
</dbReference>
<dbReference type="GO" id="GO:0005886">
    <property type="term" value="C:plasma membrane"/>
    <property type="evidence" value="ECO:0007669"/>
    <property type="project" value="UniProtKB-SubCell"/>
</dbReference>
<keyword evidence="24" id="KW-1185">Reference proteome</keyword>
<dbReference type="AlphaFoldDB" id="A0A8C8YW61"/>
<evidence type="ECO:0000256" key="14">
    <source>
        <dbReference type="ARBA" id="ARBA00023043"/>
    </source>
</evidence>
<dbReference type="Gene3D" id="1.25.40.20">
    <property type="entry name" value="Ankyrin repeat-containing domain"/>
    <property type="match status" value="1"/>
</dbReference>
<comment type="subcellular location">
    <subcellularLocation>
        <location evidence="1">Cell membrane</location>
        <topology evidence="1">Multi-pass membrane protein</topology>
    </subcellularLocation>
</comment>
<keyword evidence="5" id="KW-0107">Calcium channel</keyword>
<dbReference type="GO" id="GO:0060351">
    <property type="term" value="P:cartilage development involved in endochondral bone morphogenesis"/>
    <property type="evidence" value="ECO:0007669"/>
    <property type="project" value="Ensembl"/>
</dbReference>